<evidence type="ECO:0000256" key="1">
    <source>
        <dbReference type="SAM" id="MobiDB-lite"/>
    </source>
</evidence>
<protein>
    <submittedName>
        <fullName evidence="2">Uncharacterized protein</fullName>
    </submittedName>
</protein>
<feature type="region of interest" description="Disordered" evidence="1">
    <location>
        <begin position="175"/>
        <end position="196"/>
    </location>
</feature>
<organism evidence="2 3">
    <name type="scientific">Solea senegalensis</name>
    <name type="common">Senegalese sole</name>
    <dbReference type="NCBI Taxonomy" id="28829"/>
    <lineage>
        <taxon>Eukaryota</taxon>
        <taxon>Metazoa</taxon>
        <taxon>Chordata</taxon>
        <taxon>Craniata</taxon>
        <taxon>Vertebrata</taxon>
        <taxon>Euteleostomi</taxon>
        <taxon>Actinopterygii</taxon>
        <taxon>Neopterygii</taxon>
        <taxon>Teleostei</taxon>
        <taxon>Neoteleostei</taxon>
        <taxon>Acanthomorphata</taxon>
        <taxon>Carangaria</taxon>
        <taxon>Pleuronectiformes</taxon>
        <taxon>Pleuronectoidei</taxon>
        <taxon>Soleidae</taxon>
        <taxon>Solea</taxon>
    </lineage>
</organism>
<accession>A0AAV6QK94</accession>
<sequence>MCGEVRVGPLLVTRVLDVRLSRTCALLLFSLVTMATWLQPPVHAQVEIDALREGVVLAEAGGRGELEASMSSSLLQEFREVTERIGAMEGGAQQNSAPPTAFPDSSAVVGRVFQMKVPNKMEDVYVGDVVESGQQLSVVVRTCFCLERSHWTLAVCLRQRHMTALDTSQRHCNVTQQRHNDSVTNSVQRSATTAPQ</sequence>
<evidence type="ECO:0000313" key="3">
    <source>
        <dbReference type="Proteomes" id="UP000693946"/>
    </source>
</evidence>
<evidence type="ECO:0000313" key="2">
    <source>
        <dbReference type="EMBL" id="KAG7493342.1"/>
    </source>
</evidence>
<proteinExistence type="predicted"/>
<name>A0AAV6QK94_SOLSE</name>
<dbReference type="EMBL" id="JAGKHQ010000016">
    <property type="protein sequence ID" value="KAG7493342.1"/>
    <property type="molecule type" value="Genomic_DNA"/>
</dbReference>
<dbReference type="Proteomes" id="UP000693946">
    <property type="component" value="Linkage Group LG4"/>
</dbReference>
<comment type="caution">
    <text evidence="2">The sequence shown here is derived from an EMBL/GenBank/DDBJ whole genome shotgun (WGS) entry which is preliminary data.</text>
</comment>
<keyword evidence="3" id="KW-1185">Reference proteome</keyword>
<reference evidence="2 3" key="1">
    <citation type="journal article" date="2021" name="Sci. Rep.">
        <title>Chromosome anchoring in Senegalese sole (Solea senegalensis) reveals sex-associated markers and genome rearrangements in flatfish.</title>
        <authorList>
            <person name="Guerrero-Cozar I."/>
            <person name="Gomez-Garrido J."/>
            <person name="Berbel C."/>
            <person name="Martinez-Blanch J.F."/>
            <person name="Alioto T."/>
            <person name="Claros M.G."/>
            <person name="Gagnaire P.A."/>
            <person name="Manchado M."/>
        </authorList>
    </citation>
    <scope>NUCLEOTIDE SEQUENCE [LARGE SCALE GENOMIC DNA]</scope>
    <source>
        <strain evidence="2">Sse05_10M</strain>
    </source>
</reference>
<gene>
    <name evidence="2" type="ORF">JOB18_006672</name>
</gene>
<dbReference type="AlphaFoldDB" id="A0AAV6QK94"/>